<dbReference type="AlphaFoldDB" id="A0A1G9QKH1"/>
<protein>
    <recommendedName>
        <fullName evidence="4">Outer membrane protein beta-barrel domain-containing protein</fullName>
    </recommendedName>
</protein>
<gene>
    <name evidence="2" type="ORF">SAMN04488090_2659</name>
</gene>
<keyword evidence="1" id="KW-0732">Signal</keyword>
<name>A0A1G9QKH1_9BACT</name>
<feature type="chain" id="PRO_5011747450" description="Outer membrane protein beta-barrel domain-containing protein" evidence="1">
    <location>
        <begin position="25"/>
        <end position="164"/>
    </location>
</feature>
<dbReference type="Proteomes" id="UP000198901">
    <property type="component" value="Unassembled WGS sequence"/>
</dbReference>
<accession>A0A1G9QKH1</accession>
<evidence type="ECO:0000313" key="2">
    <source>
        <dbReference type="EMBL" id="SDM10987.1"/>
    </source>
</evidence>
<sequence>MLFAMLKRLFILLLMGALPHLVHAQADYKTAIGVRLGASNGLSVKGFLSNKNALEGILTTRWRGIGLTGLYEVHGNAFQTRSFNWYVGGGAHIYTWREGKVPPPWWDGRDRRTIAGLDGILGLEYTIPSAPLNFSIDWKPAINIVNYEGFWGDEFAFSIRFAIK</sequence>
<feature type="signal peptide" evidence="1">
    <location>
        <begin position="1"/>
        <end position="24"/>
    </location>
</feature>
<evidence type="ECO:0008006" key="4">
    <source>
        <dbReference type="Google" id="ProtNLM"/>
    </source>
</evidence>
<evidence type="ECO:0000256" key="1">
    <source>
        <dbReference type="SAM" id="SignalP"/>
    </source>
</evidence>
<dbReference type="STRING" id="563176.SAMN04488090_2659"/>
<evidence type="ECO:0000313" key="3">
    <source>
        <dbReference type="Proteomes" id="UP000198901"/>
    </source>
</evidence>
<reference evidence="2 3" key="1">
    <citation type="submission" date="2016-10" db="EMBL/GenBank/DDBJ databases">
        <authorList>
            <person name="de Groot N.N."/>
        </authorList>
    </citation>
    <scope>NUCLEOTIDE SEQUENCE [LARGE SCALE GENOMIC DNA]</scope>
    <source>
        <strain evidence="2 3">DSM 21668</strain>
    </source>
</reference>
<dbReference type="EMBL" id="FNGS01000004">
    <property type="protein sequence ID" value="SDM10987.1"/>
    <property type="molecule type" value="Genomic_DNA"/>
</dbReference>
<organism evidence="2 3">
    <name type="scientific">Siphonobacter aquaeclarae</name>
    <dbReference type="NCBI Taxonomy" id="563176"/>
    <lineage>
        <taxon>Bacteria</taxon>
        <taxon>Pseudomonadati</taxon>
        <taxon>Bacteroidota</taxon>
        <taxon>Cytophagia</taxon>
        <taxon>Cytophagales</taxon>
        <taxon>Cytophagaceae</taxon>
        <taxon>Siphonobacter</taxon>
    </lineage>
</organism>
<keyword evidence="3" id="KW-1185">Reference proteome</keyword>
<proteinExistence type="predicted"/>